<dbReference type="AlphaFoldDB" id="A0AAE1EDE7"/>
<organism evidence="2 3">
    <name type="scientific">Elysia crispata</name>
    <name type="common">lettuce slug</name>
    <dbReference type="NCBI Taxonomy" id="231223"/>
    <lineage>
        <taxon>Eukaryota</taxon>
        <taxon>Metazoa</taxon>
        <taxon>Spiralia</taxon>
        <taxon>Lophotrochozoa</taxon>
        <taxon>Mollusca</taxon>
        <taxon>Gastropoda</taxon>
        <taxon>Heterobranchia</taxon>
        <taxon>Euthyneura</taxon>
        <taxon>Panpulmonata</taxon>
        <taxon>Sacoglossa</taxon>
        <taxon>Placobranchoidea</taxon>
        <taxon>Plakobranchidae</taxon>
        <taxon>Elysia</taxon>
    </lineage>
</organism>
<feature type="region of interest" description="Disordered" evidence="1">
    <location>
        <begin position="1"/>
        <end position="49"/>
    </location>
</feature>
<keyword evidence="3" id="KW-1185">Reference proteome</keyword>
<evidence type="ECO:0000313" key="2">
    <source>
        <dbReference type="EMBL" id="KAK3802832.1"/>
    </source>
</evidence>
<dbReference type="Proteomes" id="UP001283361">
    <property type="component" value="Unassembled WGS sequence"/>
</dbReference>
<evidence type="ECO:0000313" key="3">
    <source>
        <dbReference type="Proteomes" id="UP001283361"/>
    </source>
</evidence>
<sequence length="49" mass="5297">QSVQRSLDASRVTEPSKTRFTRTGGQQIALTLRAGQGGRRSTQADPILV</sequence>
<protein>
    <submittedName>
        <fullName evidence="2">Uncharacterized protein</fullName>
    </submittedName>
</protein>
<proteinExistence type="predicted"/>
<gene>
    <name evidence="2" type="ORF">RRG08_053984</name>
</gene>
<feature type="compositionally biased region" description="Polar residues" evidence="1">
    <location>
        <begin position="39"/>
        <end position="49"/>
    </location>
</feature>
<name>A0AAE1EDE7_9GAST</name>
<comment type="caution">
    <text evidence="2">The sequence shown here is derived from an EMBL/GenBank/DDBJ whole genome shotgun (WGS) entry which is preliminary data.</text>
</comment>
<accession>A0AAE1EDE7</accession>
<reference evidence="2" key="1">
    <citation type="journal article" date="2023" name="G3 (Bethesda)">
        <title>A reference genome for the long-term kleptoplast-retaining sea slug Elysia crispata morphotype clarki.</title>
        <authorList>
            <person name="Eastman K.E."/>
            <person name="Pendleton A.L."/>
            <person name="Shaikh M.A."/>
            <person name="Suttiyut T."/>
            <person name="Ogas R."/>
            <person name="Tomko P."/>
            <person name="Gavelis G."/>
            <person name="Widhalm J.R."/>
            <person name="Wisecaver J.H."/>
        </authorList>
    </citation>
    <scope>NUCLEOTIDE SEQUENCE</scope>
    <source>
        <strain evidence="2">ECLA1</strain>
    </source>
</reference>
<dbReference type="EMBL" id="JAWDGP010000212">
    <property type="protein sequence ID" value="KAK3802832.1"/>
    <property type="molecule type" value="Genomic_DNA"/>
</dbReference>
<evidence type="ECO:0000256" key="1">
    <source>
        <dbReference type="SAM" id="MobiDB-lite"/>
    </source>
</evidence>
<feature type="non-terminal residue" evidence="2">
    <location>
        <position position="1"/>
    </location>
</feature>